<dbReference type="InterPro" id="IPR013320">
    <property type="entry name" value="ConA-like_dom_sf"/>
</dbReference>
<keyword evidence="7" id="KW-1185">Reference proteome</keyword>
<evidence type="ECO:0000259" key="5">
    <source>
        <dbReference type="SMART" id="SM00560"/>
    </source>
</evidence>
<evidence type="ECO:0000256" key="1">
    <source>
        <dbReference type="ARBA" id="ARBA00022729"/>
    </source>
</evidence>
<keyword evidence="3" id="KW-0472">Membrane</keyword>
<dbReference type="SMART" id="SM00560">
    <property type="entry name" value="LamGL"/>
    <property type="match status" value="1"/>
</dbReference>
<dbReference type="Pfam" id="PF13385">
    <property type="entry name" value="Laminin_G_3"/>
    <property type="match status" value="1"/>
</dbReference>
<evidence type="ECO:0000256" key="3">
    <source>
        <dbReference type="SAM" id="Phobius"/>
    </source>
</evidence>
<keyword evidence="3" id="KW-1133">Transmembrane helix</keyword>
<feature type="signal peptide" evidence="4">
    <location>
        <begin position="1"/>
        <end position="22"/>
    </location>
</feature>
<dbReference type="InterPro" id="IPR006558">
    <property type="entry name" value="LamG-like"/>
</dbReference>
<accession>A0A842HD31</accession>
<keyword evidence="2" id="KW-1015">Disulfide bond</keyword>
<name>A0A842HD31_9BACT</name>
<dbReference type="Proteomes" id="UP000546464">
    <property type="component" value="Unassembled WGS sequence"/>
</dbReference>
<keyword evidence="1 4" id="KW-0732">Signal</keyword>
<dbReference type="Gene3D" id="2.60.120.200">
    <property type="match status" value="1"/>
</dbReference>
<sequence length="284" mass="29333">MKNRIPHIPAVFAASFALTAVALPEVSAQTTLAEWILSYPSGTVNSVTSTGDNATTVTAPSGNEPSGAMYGEYAGTSFNPSGSGDWLQSSGVVPYLNFAASSAFTIEAWVYAESISSVGRNILSNRTVGSIDPTNPGFSLYQRGTAAGSGSGELGFIVDFGSAAVVVNSTGTAMSLDTWHHVAVTRTETGVITLYLDGSVVGQNTASNIGAIVSQDSTYIGRAANSGDVNSMWDGGINVVRISDAALAPANFVALQAAIPEPSQFAAAAALMTLLFVYVRRRRS</sequence>
<dbReference type="AlphaFoldDB" id="A0A842HD31"/>
<comment type="caution">
    <text evidence="6">The sequence shown here is derived from an EMBL/GenBank/DDBJ whole genome shotgun (WGS) entry which is preliminary data.</text>
</comment>
<keyword evidence="3" id="KW-0812">Transmembrane</keyword>
<reference evidence="6 7" key="1">
    <citation type="submission" date="2020-07" db="EMBL/GenBank/DDBJ databases">
        <authorList>
            <person name="Feng X."/>
        </authorList>
    </citation>
    <scope>NUCLEOTIDE SEQUENCE [LARGE SCALE GENOMIC DNA]</scope>
    <source>
        <strain evidence="6 7">JCM31066</strain>
    </source>
</reference>
<evidence type="ECO:0000313" key="6">
    <source>
        <dbReference type="EMBL" id="MBC2593497.1"/>
    </source>
</evidence>
<dbReference type="EMBL" id="JACHVB010000013">
    <property type="protein sequence ID" value="MBC2593497.1"/>
    <property type="molecule type" value="Genomic_DNA"/>
</dbReference>
<evidence type="ECO:0000313" key="7">
    <source>
        <dbReference type="Proteomes" id="UP000546464"/>
    </source>
</evidence>
<gene>
    <name evidence="6" type="ORF">H5P28_04405</name>
</gene>
<evidence type="ECO:0000256" key="4">
    <source>
        <dbReference type="SAM" id="SignalP"/>
    </source>
</evidence>
<dbReference type="RefSeq" id="WP_185674498.1">
    <property type="nucleotide sequence ID" value="NZ_JACHVB010000013.1"/>
</dbReference>
<feature type="transmembrane region" description="Helical" evidence="3">
    <location>
        <begin position="262"/>
        <end position="279"/>
    </location>
</feature>
<protein>
    <submittedName>
        <fullName evidence="6">LamG domain-containing protein</fullName>
    </submittedName>
</protein>
<feature type="chain" id="PRO_5032310671" evidence="4">
    <location>
        <begin position="23"/>
        <end position="284"/>
    </location>
</feature>
<feature type="domain" description="LamG-like jellyroll fold" evidence="5">
    <location>
        <begin position="102"/>
        <end position="250"/>
    </location>
</feature>
<evidence type="ECO:0000256" key="2">
    <source>
        <dbReference type="ARBA" id="ARBA00023157"/>
    </source>
</evidence>
<proteinExistence type="predicted"/>
<dbReference type="SUPFAM" id="SSF49899">
    <property type="entry name" value="Concanavalin A-like lectins/glucanases"/>
    <property type="match status" value="1"/>
</dbReference>
<organism evidence="6 7">
    <name type="scientific">Ruficoccus amylovorans</name>
    <dbReference type="NCBI Taxonomy" id="1804625"/>
    <lineage>
        <taxon>Bacteria</taxon>
        <taxon>Pseudomonadati</taxon>
        <taxon>Verrucomicrobiota</taxon>
        <taxon>Opitutia</taxon>
        <taxon>Puniceicoccales</taxon>
        <taxon>Cerasicoccaceae</taxon>
        <taxon>Ruficoccus</taxon>
    </lineage>
</organism>